<dbReference type="InterPro" id="IPR002477">
    <property type="entry name" value="Peptidoglycan-bd-like"/>
</dbReference>
<sequence length="124" mass="13102">MKSTTIRRSTTSVLSAAAIVVGVLAGTAQANNVGNIGVGSGNTAGVKCIQKSYNYIANRGLAVDGIYGNATKQATIDFQRLFKLGVDGIVGKQTGDTLWWAVNYKAGWGLYENWGCQSKVPNSR</sequence>
<name>A0AA41TZX8_9ACTN</name>
<reference evidence="3" key="1">
    <citation type="submission" date="2022-01" db="EMBL/GenBank/DDBJ databases">
        <title>Genome-Based Taxonomic Classification of the Phylum Actinobacteria.</title>
        <authorList>
            <person name="Gao Y."/>
        </authorList>
    </citation>
    <scope>NUCLEOTIDE SEQUENCE</scope>
    <source>
        <strain evidence="3">KLBMP 8922</strain>
    </source>
</reference>
<dbReference type="Gene3D" id="1.10.101.10">
    <property type="entry name" value="PGBD-like superfamily/PGBD"/>
    <property type="match status" value="1"/>
</dbReference>
<feature type="chain" id="PRO_5041342214" evidence="1">
    <location>
        <begin position="31"/>
        <end position="124"/>
    </location>
</feature>
<organism evidence="3 4">
    <name type="scientific">Yinghuangia soli</name>
    <dbReference type="NCBI Taxonomy" id="2908204"/>
    <lineage>
        <taxon>Bacteria</taxon>
        <taxon>Bacillati</taxon>
        <taxon>Actinomycetota</taxon>
        <taxon>Actinomycetes</taxon>
        <taxon>Kitasatosporales</taxon>
        <taxon>Streptomycetaceae</taxon>
        <taxon>Yinghuangia</taxon>
    </lineage>
</organism>
<dbReference type="RefSeq" id="WP_235051924.1">
    <property type="nucleotide sequence ID" value="NZ_JAKFHA010000004.1"/>
</dbReference>
<proteinExistence type="predicted"/>
<gene>
    <name evidence="3" type="ORF">LZ495_11175</name>
</gene>
<dbReference type="InterPro" id="IPR036365">
    <property type="entry name" value="PGBD-like_sf"/>
</dbReference>
<protein>
    <submittedName>
        <fullName evidence="3">Peptidoglycan-binding protein</fullName>
    </submittedName>
</protein>
<dbReference type="InterPro" id="IPR036366">
    <property type="entry name" value="PGBDSf"/>
</dbReference>
<accession>A0AA41TZX8</accession>
<comment type="caution">
    <text evidence="3">The sequence shown here is derived from an EMBL/GenBank/DDBJ whole genome shotgun (WGS) entry which is preliminary data.</text>
</comment>
<keyword evidence="4" id="KW-1185">Reference proteome</keyword>
<dbReference type="Proteomes" id="UP001165378">
    <property type="component" value="Unassembled WGS sequence"/>
</dbReference>
<dbReference type="Pfam" id="PF01471">
    <property type="entry name" value="PG_binding_1"/>
    <property type="match status" value="1"/>
</dbReference>
<dbReference type="SUPFAM" id="SSF47090">
    <property type="entry name" value="PGBD-like"/>
    <property type="match status" value="1"/>
</dbReference>
<feature type="domain" description="Peptidoglycan binding-like" evidence="2">
    <location>
        <begin position="56"/>
        <end position="96"/>
    </location>
</feature>
<keyword evidence="1" id="KW-0732">Signal</keyword>
<evidence type="ECO:0000313" key="3">
    <source>
        <dbReference type="EMBL" id="MCF2527775.1"/>
    </source>
</evidence>
<evidence type="ECO:0000256" key="1">
    <source>
        <dbReference type="SAM" id="SignalP"/>
    </source>
</evidence>
<feature type="signal peptide" evidence="1">
    <location>
        <begin position="1"/>
        <end position="30"/>
    </location>
</feature>
<evidence type="ECO:0000259" key="2">
    <source>
        <dbReference type="Pfam" id="PF01471"/>
    </source>
</evidence>
<dbReference type="AlphaFoldDB" id="A0AA41TZX8"/>
<dbReference type="EMBL" id="JAKFHA010000004">
    <property type="protein sequence ID" value="MCF2527775.1"/>
    <property type="molecule type" value="Genomic_DNA"/>
</dbReference>
<evidence type="ECO:0000313" key="4">
    <source>
        <dbReference type="Proteomes" id="UP001165378"/>
    </source>
</evidence>